<keyword evidence="6" id="KW-1003">Cell membrane</keyword>
<keyword evidence="4 6" id="KW-1133">Transmembrane helix</keyword>
<feature type="compositionally biased region" description="Basic and acidic residues" evidence="7">
    <location>
        <begin position="309"/>
        <end position="321"/>
    </location>
</feature>
<evidence type="ECO:0000256" key="3">
    <source>
        <dbReference type="ARBA" id="ARBA00022692"/>
    </source>
</evidence>
<organism evidence="8 9">
    <name type="scientific">Pseudoglutamicibacter cumminsii</name>
    <dbReference type="NCBI Taxonomy" id="156979"/>
    <lineage>
        <taxon>Bacteria</taxon>
        <taxon>Bacillati</taxon>
        <taxon>Actinomycetota</taxon>
        <taxon>Actinomycetes</taxon>
        <taxon>Micrococcales</taxon>
        <taxon>Micrococcaceae</taxon>
        <taxon>Pseudoglutamicibacter</taxon>
    </lineage>
</organism>
<name>A0AAP4FH66_9MICC</name>
<dbReference type="PROSITE" id="PS50895">
    <property type="entry name" value="SURF1"/>
    <property type="match status" value="1"/>
</dbReference>
<dbReference type="GO" id="GO:0005886">
    <property type="term" value="C:plasma membrane"/>
    <property type="evidence" value="ECO:0007669"/>
    <property type="project" value="UniProtKB-SubCell"/>
</dbReference>
<sequence>MYKFLASTRWIGWLLMVMFFAAICAGLSWWQWDRRAEVAQTNRLIEQNWNATPVELTPDSPWLESLPEDKQYTPVKLTGRYVADKQLLVRMRSGNGRVGMEQLVPFETNDGVVIAIDRGWLANGDGPDQRPENVPAPPEGEATIVVRLVRGEPDIGRDAPEGQISSVDLVSAAKVTGLDIAPGAYGWLSTENPQAETPALLQEPSEDEGMHWSYALQWMAFGLLFFIGFGYAARQQAKINAERKEAQARVADGADRDGAGGSEPMFQARRVTQQKRRRPRRDGSAHDEDVEDAYLDAQGYEDETPLAEPQREDHTWMSDKT</sequence>
<dbReference type="PANTHER" id="PTHR23427">
    <property type="entry name" value="SURFEIT LOCUS PROTEIN"/>
    <property type="match status" value="1"/>
</dbReference>
<proteinExistence type="inferred from homology"/>
<dbReference type="RefSeq" id="WP_285333448.1">
    <property type="nucleotide sequence ID" value="NZ_JASODW010000011.1"/>
</dbReference>
<evidence type="ECO:0000256" key="7">
    <source>
        <dbReference type="SAM" id="MobiDB-lite"/>
    </source>
</evidence>
<gene>
    <name evidence="8" type="ORF">QP116_08285</name>
</gene>
<dbReference type="Proteomes" id="UP001240483">
    <property type="component" value="Unassembled WGS sequence"/>
</dbReference>
<dbReference type="PANTHER" id="PTHR23427:SF2">
    <property type="entry name" value="SURFEIT LOCUS PROTEIN 1"/>
    <property type="match status" value="1"/>
</dbReference>
<feature type="compositionally biased region" description="Acidic residues" evidence="7">
    <location>
        <begin position="288"/>
        <end position="305"/>
    </location>
</feature>
<evidence type="ECO:0000256" key="6">
    <source>
        <dbReference type="RuleBase" id="RU363076"/>
    </source>
</evidence>
<comment type="similarity">
    <text evidence="2 6">Belongs to the SURF1 family.</text>
</comment>
<dbReference type="EMBL" id="JASODW010000011">
    <property type="protein sequence ID" value="MDK6275727.1"/>
    <property type="molecule type" value="Genomic_DNA"/>
</dbReference>
<protein>
    <recommendedName>
        <fullName evidence="6">SURF1-like protein</fullName>
    </recommendedName>
</protein>
<comment type="subcellular location">
    <subcellularLocation>
        <location evidence="6">Cell membrane</location>
        <topology evidence="6">Multi-pass membrane protein</topology>
    </subcellularLocation>
    <subcellularLocation>
        <location evidence="1">Membrane</location>
    </subcellularLocation>
</comment>
<feature type="compositionally biased region" description="Basic and acidic residues" evidence="7">
    <location>
        <begin position="249"/>
        <end position="258"/>
    </location>
</feature>
<dbReference type="InterPro" id="IPR002994">
    <property type="entry name" value="Surf1/Shy1"/>
</dbReference>
<keyword evidence="3 6" id="KW-0812">Transmembrane</keyword>
<reference evidence="8" key="1">
    <citation type="submission" date="2023-05" db="EMBL/GenBank/DDBJ databases">
        <title>Cataloging the Phylogenetic Diversity of Human Bladder Bacteria.</title>
        <authorList>
            <person name="Du J."/>
        </authorList>
    </citation>
    <scope>NUCLEOTIDE SEQUENCE</scope>
    <source>
        <strain evidence="8">UMB9978</strain>
    </source>
</reference>
<dbReference type="Pfam" id="PF02104">
    <property type="entry name" value="SURF1"/>
    <property type="match status" value="1"/>
</dbReference>
<evidence type="ECO:0000313" key="9">
    <source>
        <dbReference type="Proteomes" id="UP001240483"/>
    </source>
</evidence>
<evidence type="ECO:0000256" key="2">
    <source>
        <dbReference type="ARBA" id="ARBA00007165"/>
    </source>
</evidence>
<evidence type="ECO:0000256" key="1">
    <source>
        <dbReference type="ARBA" id="ARBA00004370"/>
    </source>
</evidence>
<keyword evidence="5 6" id="KW-0472">Membrane</keyword>
<feature type="transmembrane region" description="Helical" evidence="6">
    <location>
        <begin position="212"/>
        <end position="233"/>
    </location>
</feature>
<evidence type="ECO:0000256" key="4">
    <source>
        <dbReference type="ARBA" id="ARBA00022989"/>
    </source>
</evidence>
<feature type="region of interest" description="Disordered" evidence="7">
    <location>
        <begin position="249"/>
        <end position="321"/>
    </location>
</feature>
<dbReference type="CDD" id="cd06662">
    <property type="entry name" value="SURF1"/>
    <property type="match status" value="1"/>
</dbReference>
<comment type="caution">
    <text evidence="8">The sequence shown here is derived from an EMBL/GenBank/DDBJ whole genome shotgun (WGS) entry which is preliminary data.</text>
</comment>
<accession>A0AAP4FH66</accession>
<feature type="transmembrane region" description="Helical" evidence="6">
    <location>
        <begin position="12"/>
        <end position="32"/>
    </location>
</feature>
<dbReference type="InterPro" id="IPR045214">
    <property type="entry name" value="Surf1/Surf4"/>
</dbReference>
<dbReference type="AlphaFoldDB" id="A0AAP4FH66"/>
<evidence type="ECO:0000313" key="8">
    <source>
        <dbReference type="EMBL" id="MDK6275727.1"/>
    </source>
</evidence>
<evidence type="ECO:0000256" key="5">
    <source>
        <dbReference type="ARBA" id="ARBA00023136"/>
    </source>
</evidence>